<evidence type="ECO:0008006" key="4">
    <source>
        <dbReference type="Google" id="ProtNLM"/>
    </source>
</evidence>
<organism evidence="2 3">
    <name type="scientific">Waddlia chondrophila (strain ATCC VR-1470 / WSU 86-1044)</name>
    <dbReference type="NCBI Taxonomy" id="716544"/>
    <lineage>
        <taxon>Bacteria</taxon>
        <taxon>Pseudomonadati</taxon>
        <taxon>Chlamydiota</taxon>
        <taxon>Chlamydiia</taxon>
        <taxon>Parachlamydiales</taxon>
        <taxon>Waddliaceae</taxon>
        <taxon>Waddlia</taxon>
    </lineage>
</organism>
<dbReference type="Proteomes" id="UP000001505">
    <property type="component" value="Chromosome"/>
</dbReference>
<gene>
    <name evidence="2" type="ordered locus">wcw_1877</name>
</gene>
<dbReference type="STRING" id="716544.wcw_1877"/>
<name>D6YT20_WADCW</name>
<dbReference type="KEGG" id="wch:wcw_1877"/>
<dbReference type="EMBL" id="CP001928">
    <property type="protein sequence ID" value="ADI39215.1"/>
    <property type="molecule type" value="Genomic_DNA"/>
</dbReference>
<evidence type="ECO:0000313" key="2">
    <source>
        <dbReference type="EMBL" id="ADI39215.1"/>
    </source>
</evidence>
<dbReference type="HOGENOM" id="CLU_3174746_0_0_0"/>
<sequence length="47" mass="5696">MGDRACTNDHFEEQLFLEKHISLIPKRRKDLKRQHTAETKQNRNSFQ</sequence>
<evidence type="ECO:0000256" key="1">
    <source>
        <dbReference type="SAM" id="MobiDB-lite"/>
    </source>
</evidence>
<keyword evidence="3" id="KW-1185">Reference proteome</keyword>
<accession>D6YT20</accession>
<proteinExistence type="predicted"/>
<dbReference type="AlphaFoldDB" id="D6YT20"/>
<reference evidence="2 3" key="1">
    <citation type="journal article" date="2010" name="PLoS ONE">
        <title>The Waddlia genome: a window into chlamydial biology.</title>
        <authorList>
            <person name="Bertelli C."/>
            <person name="Collyn F."/>
            <person name="Croxatto A."/>
            <person name="Ruckert C."/>
            <person name="Polkinghorne A."/>
            <person name="Kebbi-Beghdadi C."/>
            <person name="Goesmann A."/>
            <person name="Vaughan L."/>
            <person name="Greub G."/>
        </authorList>
    </citation>
    <scope>NUCLEOTIDE SEQUENCE [LARGE SCALE GENOMIC DNA]</scope>
    <source>
        <strain evidence="3">ATCC VR-1470 / WSU 86-1044</strain>
    </source>
</reference>
<protein>
    <recommendedName>
        <fullName evidence="4">Transposase</fullName>
    </recommendedName>
</protein>
<evidence type="ECO:0000313" key="3">
    <source>
        <dbReference type="Proteomes" id="UP000001505"/>
    </source>
</evidence>
<feature type="region of interest" description="Disordered" evidence="1">
    <location>
        <begin position="27"/>
        <end position="47"/>
    </location>
</feature>